<dbReference type="Proteomes" id="UP000043763">
    <property type="component" value="Unassembled WGS sequence"/>
</dbReference>
<dbReference type="RefSeq" id="WP_048593773.1">
    <property type="nucleotide sequence ID" value="NZ_CVLB01000001.1"/>
</dbReference>
<proteinExistence type="predicted"/>
<gene>
    <name evidence="1" type="ORF">BRSU_0665</name>
</gene>
<organism evidence="1 2">
    <name type="scientific">Brachyspira suanatina</name>
    <dbReference type="NCBI Taxonomy" id="381802"/>
    <lineage>
        <taxon>Bacteria</taxon>
        <taxon>Pseudomonadati</taxon>
        <taxon>Spirochaetota</taxon>
        <taxon>Spirochaetia</taxon>
        <taxon>Brachyspirales</taxon>
        <taxon>Brachyspiraceae</taxon>
        <taxon>Brachyspira</taxon>
    </lineage>
</organism>
<keyword evidence="2" id="KW-1185">Reference proteome</keyword>
<sequence>MKKVYFDTNIFIYFENKYKQYLSIIDNSKLNDYKYYYSYAHIIDLENSTNREDVLNIIENIADSNYFNDGLQKEEERKPTYFFNHKTDFKKNYISNLKSKDFKDNFLNKYNITAKEFDENIYKREKIVEDQNEHKSYRVKLRNSKNKMGDKELIGLVKCLLDNNYKEDKIILLLFKDILDINKNNQLQDKNSKDFKNISMDAYHCSFSIQFDYFVTDDDKIHDKFNYIYNIINKSGGCIETKLLKFNDFINEIK</sequence>
<evidence type="ECO:0000313" key="2">
    <source>
        <dbReference type="Proteomes" id="UP000043763"/>
    </source>
</evidence>
<reference evidence="2" key="1">
    <citation type="submission" date="2015-04" db="EMBL/GenBank/DDBJ databases">
        <authorList>
            <person name="Mushtaq Mamoona"/>
        </authorList>
    </citation>
    <scope>NUCLEOTIDE SEQUENCE [LARGE SCALE GENOMIC DNA]</scope>
    <source>
        <strain evidence="2">AN4859/03</strain>
    </source>
</reference>
<dbReference type="AlphaFoldDB" id="A0A0G4K517"/>
<dbReference type="EMBL" id="CVLB01000001">
    <property type="protein sequence ID" value="CRF32235.1"/>
    <property type="molecule type" value="Genomic_DNA"/>
</dbReference>
<accession>A0A0G4K517</accession>
<dbReference type="OrthoDB" id="653604at2"/>
<evidence type="ECO:0000313" key="1">
    <source>
        <dbReference type="EMBL" id="CRF32235.1"/>
    </source>
</evidence>
<name>A0A0G4K517_9SPIR</name>
<protein>
    <submittedName>
        <fullName evidence="1">Uncharacterized protein</fullName>
    </submittedName>
</protein>